<organism evidence="8 9">
    <name type="scientific">Genlisea aurea</name>
    <dbReference type="NCBI Taxonomy" id="192259"/>
    <lineage>
        <taxon>Eukaryota</taxon>
        <taxon>Viridiplantae</taxon>
        <taxon>Streptophyta</taxon>
        <taxon>Embryophyta</taxon>
        <taxon>Tracheophyta</taxon>
        <taxon>Spermatophyta</taxon>
        <taxon>Magnoliopsida</taxon>
        <taxon>eudicotyledons</taxon>
        <taxon>Gunneridae</taxon>
        <taxon>Pentapetalae</taxon>
        <taxon>asterids</taxon>
        <taxon>lamiids</taxon>
        <taxon>Lamiales</taxon>
        <taxon>Lentibulariaceae</taxon>
        <taxon>Genlisea</taxon>
    </lineage>
</organism>
<dbReference type="GO" id="GO:0005737">
    <property type="term" value="C:cytoplasm"/>
    <property type="evidence" value="ECO:0007669"/>
    <property type="project" value="TreeGrafter"/>
</dbReference>
<dbReference type="GO" id="GO:0046654">
    <property type="term" value="P:tetrahydrofolate biosynthetic process"/>
    <property type="evidence" value="ECO:0007669"/>
    <property type="project" value="InterPro"/>
</dbReference>
<evidence type="ECO:0000256" key="4">
    <source>
        <dbReference type="ARBA" id="ARBA00017272"/>
    </source>
</evidence>
<name>S8CUU0_9LAMI</name>
<dbReference type="GO" id="GO:0008270">
    <property type="term" value="F:zinc ion binding"/>
    <property type="evidence" value="ECO:0007669"/>
    <property type="project" value="TreeGrafter"/>
</dbReference>
<dbReference type="InterPro" id="IPR043134">
    <property type="entry name" value="GTP-CH-I_N"/>
</dbReference>
<sequence>MGALNGFHHHAKLENGVNFDRASAIENAVRVLLQGLGEDINREGLINTPLRVARAFTEGTRGYKEDPYEIVEAALFSESNNNGESNSGGLVVVRDIDLFSYCDSCLLPFQVKCHIGYLPLGGKVLGLSKLARVAQTFSKRLQNPQKLADQICASLDRGIEPRGVAVVLQCSHLQNRNPRWIEAMVSAGCGAFERGGDVAWADFFGVLKFRGINVDDSAAKDRRKWCPSAEMEPSSSDPALALAVSTIIHSLGEDPTRKELVETPTRFLNWLLQFKNTKFNLKMSNNGLPSSPENGYSSKERKVCCELSLPFLSQCEHHLLPFQGVVHIGYYGTGSMSAATKSAVESVVHHFGFKLQLQERLTRQIAETVSSVLGDDVMTVVEATHTCMIARGVEKLGSSTVTIAVLGRFSVDPAAREEFLMMIP</sequence>
<keyword evidence="5" id="KW-0378">Hydrolase</keyword>
<gene>
    <name evidence="8" type="ORF">M569_06104</name>
</gene>
<comment type="pathway">
    <text evidence="1">Cofactor biosynthesis; 7,8-dihydroneopterin triphosphate biosynthesis; 7,8-dihydroneopterin triphosphate from GTP: step 1/1.</text>
</comment>
<dbReference type="EMBL" id="AUSU01002502">
    <property type="protein sequence ID" value="EPS68661.1"/>
    <property type="molecule type" value="Genomic_DNA"/>
</dbReference>
<dbReference type="Gene3D" id="3.30.1130.10">
    <property type="match status" value="2"/>
</dbReference>
<proteinExistence type="inferred from homology"/>
<comment type="caution">
    <text evidence="8">The sequence shown here is derived from an EMBL/GenBank/DDBJ whole genome shotgun (WGS) entry which is preliminary data.</text>
</comment>
<evidence type="ECO:0000256" key="3">
    <source>
        <dbReference type="ARBA" id="ARBA00012715"/>
    </source>
</evidence>
<keyword evidence="9" id="KW-1185">Reference proteome</keyword>
<dbReference type="Proteomes" id="UP000015453">
    <property type="component" value="Unassembled WGS sequence"/>
</dbReference>
<accession>S8CUU0</accession>
<dbReference type="OrthoDB" id="4966at2759"/>
<dbReference type="GO" id="GO:0003934">
    <property type="term" value="F:GTP cyclohydrolase I activity"/>
    <property type="evidence" value="ECO:0007669"/>
    <property type="project" value="UniProtKB-EC"/>
</dbReference>
<feature type="non-terminal residue" evidence="8">
    <location>
        <position position="424"/>
    </location>
</feature>
<feature type="domain" description="GTP cyclohydrolase I" evidence="7">
    <location>
        <begin position="243"/>
        <end position="423"/>
    </location>
</feature>
<dbReference type="Pfam" id="PF01227">
    <property type="entry name" value="GTP_cyclohydroI"/>
    <property type="match status" value="2"/>
</dbReference>
<evidence type="ECO:0000256" key="6">
    <source>
        <dbReference type="ARBA" id="ARBA00030854"/>
    </source>
</evidence>
<dbReference type="PANTHER" id="PTHR11109">
    <property type="entry name" value="GTP CYCLOHYDROLASE I"/>
    <property type="match status" value="1"/>
</dbReference>
<dbReference type="InterPro" id="IPR020602">
    <property type="entry name" value="GTP_CycHdrlase_I_dom"/>
</dbReference>
<evidence type="ECO:0000259" key="7">
    <source>
        <dbReference type="Pfam" id="PF01227"/>
    </source>
</evidence>
<evidence type="ECO:0000256" key="1">
    <source>
        <dbReference type="ARBA" id="ARBA00005080"/>
    </source>
</evidence>
<dbReference type="GO" id="GO:0006729">
    <property type="term" value="P:tetrahydrobiopterin biosynthetic process"/>
    <property type="evidence" value="ECO:0007669"/>
    <property type="project" value="TreeGrafter"/>
</dbReference>
<dbReference type="InterPro" id="IPR001474">
    <property type="entry name" value="GTP_CycHdrlase_I"/>
</dbReference>
<comment type="similarity">
    <text evidence="2">Belongs to the GTP cyclohydrolase I family.</text>
</comment>
<dbReference type="GO" id="GO:0005525">
    <property type="term" value="F:GTP binding"/>
    <property type="evidence" value="ECO:0007669"/>
    <property type="project" value="TreeGrafter"/>
</dbReference>
<dbReference type="Gene3D" id="1.10.286.10">
    <property type="match status" value="2"/>
</dbReference>
<dbReference type="PANTHER" id="PTHR11109:SF7">
    <property type="entry name" value="GTP CYCLOHYDROLASE 1"/>
    <property type="match status" value="1"/>
</dbReference>
<protein>
    <recommendedName>
        <fullName evidence="4">GTP cyclohydrolase 1</fullName>
        <ecNumber evidence="3">3.5.4.16</ecNumber>
    </recommendedName>
    <alternativeName>
        <fullName evidence="6">GTP cyclohydrolase I</fullName>
    </alternativeName>
</protein>
<reference evidence="8 9" key="1">
    <citation type="journal article" date="2013" name="BMC Genomics">
        <title>The miniature genome of a carnivorous plant Genlisea aurea contains a low number of genes and short non-coding sequences.</title>
        <authorList>
            <person name="Leushkin E.V."/>
            <person name="Sutormin R.A."/>
            <person name="Nabieva E.R."/>
            <person name="Penin A.A."/>
            <person name="Kondrashov A.S."/>
            <person name="Logacheva M.D."/>
        </authorList>
    </citation>
    <scope>NUCLEOTIDE SEQUENCE [LARGE SCALE GENOMIC DNA]</scope>
</reference>
<dbReference type="InterPro" id="IPR043133">
    <property type="entry name" value="GTP-CH-I_C/QueF"/>
</dbReference>
<dbReference type="EC" id="3.5.4.16" evidence="3"/>
<dbReference type="SUPFAM" id="SSF55620">
    <property type="entry name" value="Tetrahydrobiopterin biosynthesis enzymes-like"/>
    <property type="match status" value="2"/>
</dbReference>
<evidence type="ECO:0000256" key="2">
    <source>
        <dbReference type="ARBA" id="ARBA00008085"/>
    </source>
</evidence>
<evidence type="ECO:0000256" key="5">
    <source>
        <dbReference type="ARBA" id="ARBA00022801"/>
    </source>
</evidence>
<dbReference type="UniPathway" id="UPA00848">
    <property type="reaction ID" value="UER00151"/>
</dbReference>
<evidence type="ECO:0000313" key="9">
    <source>
        <dbReference type="Proteomes" id="UP000015453"/>
    </source>
</evidence>
<dbReference type="AlphaFoldDB" id="S8CUU0"/>
<feature type="domain" description="GTP cyclohydrolase I" evidence="7">
    <location>
        <begin position="25"/>
        <end position="173"/>
    </location>
</feature>
<evidence type="ECO:0000313" key="8">
    <source>
        <dbReference type="EMBL" id="EPS68661.1"/>
    </source>
</evidence>